<reference evidence="2 3" key="1">
    <citation type="submission" date="2014-12" db="EMBL/GenBank/DDBJ databases">
        <title>Draft genome sequences of 29 type strains of Enterococci.</title>
        <authorList>
            <person name="Zhong Z."/>
            <person name="Sun Z."/>
            <person name="Liu W."/>
            <person name="Zhang W."/>
            <person name="Zhang H."/>
        </authorList>
    </citation>
    <scope>NUCLEOTIDE SEQUENCE [LARGE SCALE GENOMIC DNA]</scope>
    <source>
        <strain evidence="2 3">DSM 15687</strain>
    </source>
</reference>
<evidence type="ECO:0000313" key="2">
    <source>
        <dbReference type="EMBL" id="OJG82629.1"/>
    </source>
</evidence>
<proteinExistence type="predicted"/>
<evidence type="ECO:0000313" key="3">
    <source>
        <dbReference type="Proteomes" id="UP000182152"/>
    </source>
</evidence>
<dbReference type="EMBL" id="JXLB01000008">
    <property type="protein sequence ID" value="OJG82629.1"/>
    <property type="molecule type" value="Genomic_DNA"/>
</dbReference>
<feature type="region of interest" description="Disordered" evidence="1">
    <location>
        <begin position="64"/>
        <end position="83"/>
    </location>
</feature>
<feature type="compositionally biased region" description="Polar residues" evidence="1">
    <location>
        <begin position="64"/>
        <end position="80"/>
    </location>
</feature>
<dbReference type="Proteomes" id="UP000182152">
    <property type="component" value="Unassembled WGS sequence"/>
</dbReference>
<evidence type="ECO:0000256" key="1">
    <source>
        <dbReference type="SAM" id="MobiDB-lite"/>
    </source>
</evidence>
<sequence length="136" mass="15545">MKTHLLKPKEQEINRSKAPSVGESVRVILSALANTFKKKCSISCLQKNTLERSDSFVYNKFTNESTKNEKQPQSTCTTDSTKFHADKTKLPMDKKKIRQMLAAYVSEQQKKDANNRNSFSSLETAHDQKYNNGLIR</sequence>
<accession>A0A1L8WNM1</accession>
<protein>
    <submittedName>
        <fullName evidence="2">Uncharacterized protein</fullName>
    </submittedName>
</protein>
<gene>
    <name evidence="2" type="ORF">RV14_GL002204</name>
</gene>
<dbReference type="AlphaFoldDB" id="A0A1L8WNM1"/>
<comment type="caution">
    <text evidence="2">The sequence shown here is derived from an EMBL/GenBank/DDBJ whole genome shotgun (WGS) entry which is preliminary data.</text>
</comment>
<name>A0A1L8WNM1_9ENTE</name>
<organism evidence="2 3">
    <name type="scientific">Enterococcus ratti</name>
    <dbReference type="NCBI Taxonomy" id="150033"/>
    <lineage>
        <taxon>Bacteria</taxon>
        <taxon>Bacillati</taxon>
        <taxon>Bacillota</taxon>
        <taxon>Bacilli</taxon>
        <taxon>Lactobacillales</taxon>
        <taxon>Enterococcaceae</taxon>
        <taxon>Enterococcus</taxon>
    </lineage>
</organism>
<dbReference type="RefSeq" id="WP_071855203.1">
    <property type="nucleotide sequence ID" value="NZ_JBCLRY010000004.1"/>
</dbReference>
<keyword evidence="3" id="KW-1185">Reference proteome</keyword>